<reference evidence="2" key="1">
    <citation type="journal article" date="2014" name="Int. J. Syst. Evol. Microbiol.">
        <title>Complete genome sequence of Corynebacterium casei LMG S-19264T (=DSM 44701T), isolated from a smear-ripened cheese.</title>
        <authorList>
            <consortium name="US DOE Joint Genome Institute (JGI-PGF)"/>
            <person name="Walter F."/>
            <person name="Albersmeier A."/>
            <person name="Kalinowski J."/>
            <person name="Ruckert C."/>
        </authorList>
    </citation>
    <scope>NUCLEOTIDE SEQUENCE</scope>
    <source>
        <strain evidence="2">CGMCC 4.7403</strain>
    </source>
</reference>
<comment type="caution">
    <text evidence="2">The sequence shown here is derived from an EMBL/GenBank/DDBJ whole genome shotgun (WGS) entry which is preliminary data.</text>
</comment>
<dbReference type="AlphaFoldDB" id="A0A918Z798"/>
<feature type="region of interest" description="Disordered" evidence="1">
    <location>
        <begin position="84"/>
        <end position="103"/>
    </location>
</feature>
<dbReference type="InterPro" id="IPR045428">
    <property type="entry name" value="EACC1"/>
</dbReference>
<protein>
    <submittedName>
        <fullName evidence="2">Uncharacterized protein</fullName>
    </submittedName>
</protein>
<dbReference type="Proteomes" id="UP000603227">
    <property type="component" value="Unassembled WGS sequence"/>
</dbReference>
<accession>A0A918Z798</accession>
<organism evidence="2 3">
    <name type="scientific">Streptomyces capitiformicae</name>
    <dbReference type="NCBI Taxonomy" id="2014920"/>
    <lineage>
        <taxon>Bacteria</taxon>
        <taxon>Bacillati</taxon>
        <taxon>Actinomycetota</taxon>
        <taxon>Actinomycetes</taxon>
        <taxon>Kitasatosporales</taxon>
        <taxon>Streptomycetaceae</taxon>
        <taxon>Streptomyces</taxon>
    </lineage>
</organism>
<reference evidence="2" key="2">
    <citation type="submission" date="2020-09" db="EMBL/GenBank/DDBJ databases">
        <authorList>
            <person name="Sun Q."/>
            <person name="Zhou Y."/>
        </authorList>
    </citation>
    <scope>NUCLEOTIDE SEQUENCE</scope>
    <source>
        <strain evidence="2">CGMCC 4.7403</strain>
    </source>
</reference>
<dbReference type="RefSeq" id="WP_189785520.1">
    <property type="nucleotide sequence ID" value="NZ_BNAT01000024.1"/>
</dbReference>
<evidence type="ECO:0000313" key="2">
    <source>
        <dbReference type="EMBL" id="GHE40242.1"/>
    </source>
</evidence>
<gene>
    <name evidence="2" type="ORF">GCM10017771_59320</name>
</gene>
<dbReference type="Pfam" id="PF19953">
    <property type="entry name" value="EACC1"/>
    <property type="match status" value="1"/>
</dbReference>
<name>A0A918Z798_9ACTN</name>
<feature type="compositionally biased region" description="Gly residues" evidence="1">
    <location>
        <begin position="90"/>
        <end position="100"/>
    </location>
</feature>
<proteinExistence type="predicted"/>
<sequence>MVERKPGGGFACELVLNGDVRADAPAALGRRLAEDGVARVEPVYAARPEPGRRSGGVVEVATLVVTSAGTLVAIIETIRGWLTGARDTGPSGGTDGGTGAADGSAGVTSITVIMGDDKVEIVQPSTAAEERLVEAFIRRHSPS</sequence>
<evidence type="ECO:0000313" key="3">
    <source>
        <dbReference type="Proteomes" id="UP000603227"/>
    </source>
</evidence>
<keyword evidence="3" id="KW-1185">Reference proteome</keyword>
<evidence type="ECO:0000256" key="1">
    <source>
        <dbReference type="SAM" id="MobiDB-lite"/>
    </source>
</evidence>
<dbReference type="EMBL" id="BNAT01000024">
    <property type="protein sequence ID" value="GHE40242.1"/>
    <property type="molecule type" value="Genomic_DNA"/>
</dbReference>